<dbReference type="OrthoDB" id="658391at2"/>
<dbReference type="STRING" id="1465490.SAMN05444277_10535"/>
<evidence type="ECO:0000313" key="3">
    <source>
        <dbReference type="Proteomes" id="UP000199031"/>
    </source>
</evidence>
<dbReference type="Proteomes" id="UP000199031">
    <property type="component" value="Unassembled WGS sequence"/>
</dbReference>
<dbReference type="EMBL" id="FOXQ01000005">
    <property type="protein sequence ID" value="SFQ07821.1"/>
    <property type="molecule type" value="Genomic_DNA"/>
</dbReference>
<proteinExistence type="predicted"/>
<dbReference type="AlphaFoldDB" id="A0A1I5VK68"/>
<dbReference type="PROSITE" id="PS50104">
    <property type="entry name" value="TIR"/>
    <property type="match status" value="1"/>
</dbReference>
<dbReference type="GO" id="GO:0007165">
    <property type="term" value="P:signal transduction"/>
    <property type="evidence" value="ECO:0007669"/>
    <property type="project" value="InterPro"/>
</dbReference>
<dbReference type="InterPro" id="IPR000157">
    <property type="entry name" value="TIR_dom"/>
</dbReference>
<dbReference type="InterPro" id="IPR035897">
    <property type="entry name" value="Toll_tir_struct_dom_sf"/>
</dbReference>
<organism evidence="2 3">
    <name type="scientific">Parafilimonas terrae</name>
    <dbReference type="NCBI Taxonomy" id="1465490"/>
    <lineage>
        <taxon>Bacteria</taxon>
        <taxon>Pseudomonadati</taxon>
        <taxon>Bacteroidota</taxon>
        <taxon>Chitinophagia</taxon>
        <taxon>Chitinophagales</taxon>
        <taxon>Chitinophagaceae</taxon>
        <taxon>Parafilimonas</taxon>
    </lineage>
</organism>
<dbReference type="Gene3D" id="3.40.50.10140">
    <property type="entry name" value="Toll/interleukin-1 receptor homology (TIR) domain"/>
    <property type="match status" value="1"/>
</dbReference>
<keyword evidence="3" id="KW-1185">Reference proteome</keyword>
<dbReference type="RefSeq" id="WP_090657754.1">
    <property type="nucleotide sequence ID" value="NZ_FOXQ01000005.1"/>
</dbReference>
<evidence type="ECO:0000259" key="1">
    <source>
        <dbReference type="PROSITE" id="PS50104"/>
    </source>
</evidence>
<dbReference type="SUPFAM" id="SSF52200">
    <property type="entry name" value="Toll/Interleukin receptor TIR domain"/>
    <property type="match status" value="1"/>
</dbReference>
<feature type="domain" description="TIR" evidence="1">
    <location>
        <begin position="1"/>
        <end position="162"/>
    </location>
</feature>
<accession>A0A1I5VK68</accession>
<sequence>MANFFISYSRKDAAIADNIRNHIYKLDAGHDVFLDIKSIHVGANWKAELQRKIKACDFFILIHSNNSINSPYVKEELKWISESELKSGMRKLIVYRLNYAEIIPEIASYQILDSTDNFTIDFFRLMQGVLAENSFYNVEYEIMLEDEYWYKGKIWIEAPGQFLEKIQMAEYRFDYGWQPDVSLITVNGTKSNIKKKFAVQFETKYHFTIFVMLYLWNTKELAFIKKIHISH</sequence>
<gene>
    <name evidence="2" type="ORF">SAMN05444277_10535</name>
</gene>
<evidence type="ECO:0000313" key="2">
    <source>
        <dbReference type="EMBL" id="SFQ07821.1"/>
    </source>
</evidence>
<reference evidence="2 3" key="1">
    <citation type="submission" date="2016-10" db="EMBL/GenBank/DDBJ databases">
        <authorList>
            <person name="de Groot N.N."/>
        </authorList>
    </citation>
    <scope>NUCLEOTIDE SEQUENCE [LARGE SCALE GENOMIC DNA]</scope>
    <source>
        <strain evidence="2 3">DSM 28286</strain>
    </source>
</reference>
<name>A0A1I5VK68_9BACT</name>
<protein>
    <submittedName>
        <fullName evidence="2">TIR domain-containing protein</fullName>
    </submittedName>
</protein>
<dbReference type="Pfam" id="PF13676">
    <property type="entry name" value="TIR_2"/>
    <property type="match status" value="1"/>
</dbReference>